<reference evidence="1 2" key="1">
    <citation type="journal article" date="2015" name="Nature">
        <title>rRNA introns, odd ribosomes, and small enigmatic genomes across a large radiation of phyla.</title>
        <authorList>
            <person name="Brown C.T."/>
            <person name="Hug L.A."/>
            <person name="Thomas B.C."/>
            <person name="Sharon I."/>
            <person name="Castelle C.J."/>
            <person name="Singh A."/>
            <person name="Wilkins M.J."/>
            <person name="Williams K.H."/>
            <person name="Banfield J.F."/>
        </authorList>
    </citation>
    <scope>NUCLEOTIDE SEQUENCE [LARGE SCALE GENOMIC DNA]</scope>
</reference>
<name>A0A0G1M279_9BACT</name>
<sequence length="171" mass="18254">MKFLALIAGLLITVGVAAGVVDKQLRQGKEQKVEPTPTAAMAVGRVKLSTRMEEGKLKLMAEPVGGEVLLSAFALKLKVVGGKLGGDGKLTPGGEMIKEGWSFPITKAEEIKGGVEIKLAGAFISAQKYNFGGRVELARVPITGSGLKFEVDREETRFLIKDGRRVEMEGL</sequence>
<accession>A0A0G1M279</accession>
<dbReference type="Proteomes" id="UP000034264">
    <property type="component" value="Unassembled WGS sequence"/>
</dbReference>
<evidence type="ECO:0000313" key="2">
    <source>
        <dbReference type="Proteomes" id="UP000034264"/>
    </source>
</evidence>
<proteinExistence type="predicted"/>
<evidence type="ECO:0000313" key="1">
    <source>
        <dbReference type="EMBL" id="KKU02197.1"/>
    </source>
</evidence>
<gene>
    <name evidence="1" type="ORF">UX05_C0015G0008</name>
</gene>
<dbReference type="EMBL" id="LCKS01000015">
    <property type="protein sequence ID" value="KKU02197.1"/>
    <property type="molecule type" value="Genomic_DNA"/>
</dbReference>
<protein>
    <submittedName>
        <fullName evidence="1">Uncharacterized protein</fullName>
    </submittedName>
</protein>
<comment type="caution">
    <text evidence="1">The sequence shown here is derived from an EMBL/GenBank/DDBJ whole genome shotgun (WGS) entry which is preliminary data.</text>
</comment>
<dbReference type="AlphaFoldDB" id="A0A0G1M279"/>
<organism evidence="1 2">
    <name type="scientific">Candidatus Amesbacteria bacterium GW2011_GWC2_45_19</name>
    <dbReference type="NCBI Taxonomy" id="1618366"/>
    <lineage>
        <taxon>Bacteria</taxon>
        <taxon>Candidatus Amesiibacteriota</taxon>
    </lineage>
</organism>